<accession>X0XQ78</accession>
<protein>
    <submittedName>
        <fullName evidence="1">Uncharacterized protein</fullName>
    </submittedName>
</protein>
<dbReference type="SUPFAM" id="SSF53850">
    <property type="entry name" value="Periplasmic binding protein-like II"/>
    <property type="match status" value="1"/>
</dbReference>
<gene>
    <name evidence="1" type="ORF">S01H1_83459</name>
</gene>
<name>X0XQ78_9ZZZZ</name>
<evidence type="ECO:0000313" key="1">
    <source>
        <dbReference type="EMBL" id="GAG45354.1"/>
    </source>
</evidence>
<organism evidence="1">
    <name type="scientific">marine sediment metagenome</name>
    <dbReference type="NCBI Taxonomy" id="412755"/>
    <lineage>
        <taxon>unclassified sequences</taxon>
        <taxon>metagenomes</taxon>
        <taxon>ecological metagenomes</taxon>
    </lineage>
</organism>
<reference evidence="1" key="1">
    <citation type="journal article" date="2014" name="Front. Microbiol.">
        <title>High frequency of phylogenetically diverse reductive dehalogenase-homologous genes in deep subseafloor sedimentary metagenomes.</title>
        <authorList>
            <person name="Kawai M."/>
            <person name="Futagami T."/>
            <person name="Toyoda A."/>
            <person name="Takaki Y."/>
            <person name="Nishi S."/>
            <person name="Hori S."/>
            <person name="Arai W."/>
            <person name="Tsubouchi T."/>
            <person name="Morono Y."/>
            <person name="Uchiyama I."/>
            <person name="Ito T."/>
            <person name="Fujiyama A."/>
            <person name="Inagaki F."/>
            <person name="Takami H."/>
        </authorList>
    </citation>
    <scope>NUCLEOTIDE SEQUENCE</scope>
    <source>
        <strain evidence="1">Expedition CK06-06</strain>
    </source>
</reference>
<comment type="caution">
    <text evidence="1">The sequence shown here is derived from an EMBL/GenBank/DDBJ whole genome shotgun (WGS) entry which is preliminary data.</text>
</comment>
<sequence length="147" mass="16638">GLNSPLSKLETTPNGALVTVNLHYAEAGSMLESRYHSRSTGTIEQGEWLQDPEMDAMIDDAVSTVGVEERYQKYYAIQEKIVELCPSLWILEAGIKQIHRSDYVYFPAAEDAKQGKPANPVVGFDYYFRNFKVFPEKAQPPYTPFKP</sequence>
<proteinExistence type="predicted"/>
<feature type="non-terminal residue" evidence="1">
    <location>
        <position position="1"/>
    </location>
</feature>
<dbReference type="AlphaFoldDB" id="X0XQ78"/>
<dbReference type="Gene3D" id="3.10.105.10">
    <property type="entry name" value="Dipeptide-binding Protein, Domain 3"/>
    <property type="match status" value="1"/>
</dbReference>
<dbReference type="EMBL" id="BARS01056742">
    <property type="protein sequence ID" value="GAG45354.1"/>
    <property type="molecule type" value="Genomic_DNA"/>
</dbReference>